<dbReference type="HAMAP" id="MF_01300">
    <property type="entry name" value="C4_dicarb_transport"/>
    <property type="match status" value="1"/>
</dbReference>
<feature type="transmembrane region" description="Helical" evidence="9">
    <location>
        <begin position="162"/>
        <end position="179"/>
    </location>
</feature>
<evidence type="ECO:0000256" key="9">
    <source>
        <dbReference type="HAMAP-Rule" id="MF_01300"/>
    </source>
</evidence>
<keyword evidence="8 9" id="KW-0472">Membrane</keyword>
<comment type="function">
    <text evidence="9">Responsible for the transport of dicarboxylates such as succinate, fumarate, and malate across the membrane.</text>
</comment>
<dbReference type="PANTHER" id="PTHR42865:SF1">
    <property type="entry name" value="AEROBIC C4-DICARBOXYLATE TRANSPORT PROTEIN"/>
    <property type="match status" value="1"/>
</dbReference>
<evidence type="ECO:0000256" key="1">
    <source>
        <dbReference type="ARBA" id="ARBA00004429"/>
    </source>
</evidence>
<proteinExistence type="inferred from homology"/>
<dbReference type="PRINTS" id="PR00173">
    <property type="entry name" value="EDTRNSPORT"/>
</dbReference>
<comment type="similarity">
    <text evidence="2 9">Belongs to the dicarboxylate/amino acid:cation symporter (DAACS) (TC 2.A.23) family.</text>
</comment>
<dbReference type="Proteomes" id="UP000056968">
    <property type="component" value="Chromosome"/>
</dbReference>
<keyword evidence="11" id="KW-1185">Reference proteome</keyword>
<keyword evidence="7 9" id="KW-1133">Transmembrane helix</keyword>
<gene>
    <name evidence="9" type="primary">dctA</name>
    <name evidence="10" type="ORF">ATN00_19800</name>
</gene>
<dbReference type="RefSeq" id="WP_062068116.1">
    <property type="nucleotide sequence ID" value="NZ_CP013264.1"/>
</dbReference>
<dbReference type="FunFam" id="1.10.3860.10:FF:000001">
    <property type="entry name" value="C4-dicarboxylate transport protein"/>
    <property type="match status" value="1"/>
</dbReference>
<protein>
    <recommendedName>
        <fullName evidence="9">C4-dicarboxylate transport protein</fullName>
    </recommendedName>
</protein>
<dbReference type="NCBIfam" id="NF002461">
    <property type="entry name" value="PRK01663.1"/>
    <property type="match status" value="1"/>
</dbReference>
<dbReference type="OrthoDB" id="9766690at2"/>
<evidence type="ECO:0000256" key="8">
    <source>
        <dbReference type="ARBA" id="ARBA00023136"/>
    </source>
</evidence>
<feature type="transmembrane region" description="Helical" evidence="9">
    <location>
        <begin position="231"/>
        <end position="258"/>
    </location>
</feature>
<evidence type="ECO:0000256" key="3">
    <source>
        <dbReference type="ARBA" id="ARBA00022448"/>
    </source>
</evidence>
<feature type="transmembrane region" description="Helical" evidence="9">
    <location>
        <begin position="341"/>
        <end position="358"/>
    </location>
</feature>
<evidence type="ECO:0000256" key="5">
    <source>
        <dbReference type="ARBA" id="ARBA00022692"/>
    </source>
</evidence>
<reference evidence="10 11" key="1">
    <citation type="submission" date="2015-11" db="EMBL/GenBank/DDBJ databases">
        <title>A Two-component Flavoprotein Monooxygenase System MeaXY Responsible for para-Hydroxylation of 2-Methyl-6-ethylaniline and 2,6-Diethylaniline in Sphingobium baderi DE-13.</title>
        <authorList>
            <person name="Cheng M."/>
            <person name="Meng Q."/>
            <person name="Yang Y."/>
            <person name="Chu C."/>
            <person name="Yan X."/>
            <person name="He J."/>
            <person name="Li S."/>
        </authorList>
    </citation>
    <scope>NUCLEOTIDE SEQUENCE [LARGE SCALE GENOMIC DNA]</scope>
    <source>
        <strain evidence="10 11">DE-13</strain>
    </source>
</reference>
<dbReference type="PROSITE" id="PS00714">
    <property type="entry name" value="NA_DICARBOXYL_SYMP_2"/>
    <property type="match status" value="1"/>
</dbReference>
<keyword evidence="4 9" id="KW-1003">Cell membrane</keyword>
<dbReference type="InterPro" id="IPR018107">
    <property type="entry name" value="Na-dicarboxylate_symporter_CS"/>
</dbReference>
<dbReference type="GO" id="GO:0005886">
    <property type="term" value="C:plasma membrane"/>
    <property type="evidence" value="ECO:0007669"/>
    <property type="project" value="UniProtKB-SubCell"/>
</dbReference>
<dbReference type="Gene3D" id="1.10.3860.10">
    <property type="entry name" value="Sodium:dicarboxylate symporter"/>
    <property type="match status" value="1"/>
</dbReference>
<feature type="transmembrane region" description="Helical" evidence="9">
    <location>
        <begin position="200"/>
        <end position="225"/>
    </location>
</feature>
<feature type="transmembrane region" description="Helical" evidence="9">
    <location>
        <begin position="364"/>
        <end position="387"/>
    </location>
</feature>
<accession>A0A0S3F3P2</accession>
<dbReference type="STRING" id="1332080.ATN00_19800"/>
<evidence type="ECO:0000313" key="10">
    <source>
        <dbReference type="EMBL" id="ALR22221.1"/>
    </source>
</evidence>
<dbReference type="GO" id="GO:0015138">
    <property type="term" value="F:fumarate transmembrane transporter activity"/>
    <property type="evidence" value="ECO:0007669"/>
    <property type="project" value="TreeGrafter"/>
</dbReference>
<feature type="transmembrane region" description="Helical" evidence="9">
    <location>
        <begin position="59"/>
        <end position="77"/>
    </location>
</feature>
<name>A0A0S3F3P2_9SPHN</name>
<dbReference type="GO" id="GO:0015366">
    <property type="term" value="F:malate:proton symporter activity"/>
    <property type="evidence" value="ECO:0007669"/>
    <property type="project" value="TreeGrafter"/>
</dbReference>
<keyword evidence="5 9" id="KW-0812">Transmembrane</keyword>
<evidence type="ECO:0000256" key="6">
    <source>
        <dbReference type="ARBA" id="ARBA00022847"/>
    </source>
</evidence>
<comment type="subcellular location">
    <subcellularLocation>
        <location evidence="1">Cell inner membrane</location>
        <topology evidence="1">Multi-pass membrane protein</topology>
    </subcellularLocation>
    <subcellularLocation>
        <location evidence="9">Cell membrane</location>
        <topology evidence="9">Multi-pass membrane protein</topology>
    </subcellularLocation>
</comment>
<dbReference type="InterPro" id="IPR001991">
    <property type="entry name" value="Na-dicarboxylate_symporter"/>
</dbReference>
<dbReference type="SUPFAM" id="SSF118215">
    <property type="entry name" value="Proton glutamate symport protein"/>
    <property type="match status" value="1"/>
</dbReference>
<dbReference type="GO" id="GO:0015141">
    <property type="term" value="F:succinate transmembrane transporter activity"/>
    <property type="evidence" value="ECO:0007669"/>
    <property type="project" value="TreeGrafter"/>
</dbReference>
<dbReference type="InterPro" id="IPR023954">
    <property type="entry name" value="C4_dicarb_transport"/>
</dbReference>
<feature type="transmembrane region" description="Helical" evidence="9">
    <location>
        <begin position="89"/>
        <end position="111"/>
    </location>
</feature>
<dbReference type="Pfam" id="PF00375">
    <property type="entry name" value="SDF"/>
    <property type="match status" value="1"/>
</dbReference>
<organism evidence="10 11">
    <name type="scientific">Sphingobium baderi</name>
    <dbReference type="NCBI Taxonomy" id="1332080"/>
    <lineage>
        <taxon>Bacteria</taxon>
        <taxon>Pseudomonadati</taxon>
        <taxon>Pseudomonadota</taxon>
        <taxon>Alphaproteobacteria</taxon>
        <taxon>Sphingomonadales</taxon>
        <taxon>Sphingomonadaceae</taxon>
        <taxon>Sphingobium</taxon>
    </lineage>
</organism>
<sequence length="443" mass="46458">MLSSSSSPIQATPRLPFYRQLYIQVLAAIALGVLVGYIWPSTGIALKPLGDAFIKLVKMIIAPVIFLTIVTGIAGMRELGAIGRVAAKAFGYFLFFSTLALILGLIVGNIVQPGAGLHIDPATLDSGKVADYAHQAHDQTLTGFLMNIIPSTLVSAVADGDILQVLFVAILFGIALTMIGDKAAPLLRVLDSASHAIFRLVALLMKAAPIGAFGAIAFTIGQYGMGTLANLAGLVATFYLTSLLFVLVVLGAAAWLAGFNILHLIRYLKAELLLVLGTSSSEAALPSLIEKMERAGCRKSVVGLVVPTGYSFNLDGTNIYMTLAALFIAQATDTHLSLQEQVLLLLVAMLSSKGAAGVTGAGFITLAATLSIVPSVPVAGMALILGVDRFMSECRSLTNFIGNAVATIIVSAWEKGLDRERFDAAMAGVPLDPTPDMQEVVPD</sequence>
<keyword evidence="6 9" id="KW-0769">Symport</keyword>
<dbReference type="InterPro" id="IPR036458">
    <property type="entry name" value="Na:dicarbo_symporter_sf"/>
</dbReference>
<keyword evidence="3 9" id="KW-0813">Transport</keyword>
<evidence type="ECO:0000256" key="7">
    <source>
        <dbReference type="ARBA" id="ARBA00022989"/>
    </source>
</evidence>
<dbReference type="PROSITE" id="PS00713">
    <property type="entry name" value="NA_DICARBOXYL_SYMP_1"/>
    <property type="match status" value="1"/>
</dbReference>
<evidence type="ECO:0000256" key="4">
    <source>
        <dbReference type="ARBA" id="ARBA00022475"/>
    </source>
</evidence>
<dbReference type="PANTHER" id="PTHR42865">
    <property type="entry name" value="PROTON/GLUTAMATE-ASPARTATE SYMPORTER"/>
    <property type="match status" value="1"/>
</dbReference>
<dbReference type="KEGG" id="sbd:ATN00_19800"/>
<dbReference type="EMBL" id="CP013264">
    <property type="protein sequence ID" value="ALR22221.1"/>
    <property type="molecule type" value="Genomic_DNA"/>
</dbReference>
<feature type="transmembrane region" description="Helical" evidence="9">
    <location>
        <begin position="21"/>
        <end position="39"/>
    </location>
</feature>
<evidence type="ECO:0000256" key="2">
    <source>
        <dbReference type="ARBA" id="ARBA00006148"/>
    </source>
</evidence>
<dbReference type="GO" id="GO:0070778">
    <property type="term" value="P:L-aspartate transmembrane transport"/>
    <property type="evidence" value="ECO:0007669"/>
    <property type="project" value="TreeGrafter"/>
</dbReference>
<dbReference type="AlphaFoldDB" id="A0A0S3F3P2"/>
<evidence type="ECO:0000313" key="11">
    <source>
        <dbReference type="Proteomes" id="UP000056968"/>
    </source>
</evidence>